<dbReference type="InterPro" id="IPR002156">
    <property type="entry name" value="RNaseH_domain"/>
</dbReference>
<evidence type="ECO:0000313" key="3">
    <source>
        <dbReference type="Proteomes" id="UP000187203"/>
    </source>
</evidence>
<accession>A0A1R3JSA2</accession>
<reference evidence="3" key="1">
    <citation type="submission" date="2013-09" db="EMBL/GenBank/DDBJ databases">
        <title>Corchorus olitorius genome sequencing.</title>
        <authorList>
            <person name="Alam M."/>
            <person name="Haque M.S."/>
            <person name="Islam M.S."/>
            <person name="Emdad E.M."/>
            <person name="Islam M.M."/>
            <person name="Ahmed B."/>
            <person name="Halim A."/>
            <person name="Hossen Q.M.M."/>
            <person name="Hossain M.Z."/>
            <person name="Ahmed R."/>
            <person name="Khan M.M."/>
            <person name="Islam R."/>
            <person name="Rashid M.M."/>
            <person name="Khan S.A."/>
            <person name="Rahman M.S."/>
            <person name="Alam M."/>
            <person name="Yahiya A.S."/>
            <person name="Khan M.S."/>
            <person name="Azam M.S."/>
            <person name="Haque T."/>
            <person name="Lashkar M.Z.H."/>
            <person name="Akhand A.I."/>
            <person name="Morshed G."/>
            <person name="Roy S."/>
            <person name="Uddin K.S."/>
            <person name="Rabeya T."/>
            <person name="Hossain A.S."/>
            <person name="Chowdhury A."/>
            <person name="Snigdha A.R."/>
            <person name="Mortoza M.S."/>
            <person name="Matin S.A."/>
            <person name="Hoque S.M.E."/>
            <person name="Islam M.K."/>
            <person name="Roy D.K."/>
            <person name="Haider R."/>
            <person name="Moosa M.M."/>
            <person name="Elias S.M."/>
            <person name="Hasan A.M."/>
            <person name="Jahan S."/>
            <person name="Shafiuddin M."/>
            <person name="Mahmood N."/>
            <person name="Shommy N.S."/>
        </authorList>
    </citation>
    <scope>NUCLEOTIDE SEQUENCE [LARGE SCALE GENOMIC DNA]</scope>
    <source>
        <strain evidence="3">cv. O-4</strain>
    </source>
</reference>
<dbReference type="EMBL" id="AWUE01015434">
    <property type="protein sequence ID" value="OMO97577.1"/>
    <property type="molecule type" value="Genomic_DNA"/>
</dbReference>
<comment type="caution">
    <text evidence="2">The sequence shown here is derived from an EMBL/GenBank/DDBJ whole genome shotgun (WGS) entry which is preliminary data.</text>
</comment>
<protein>
    <recommendedName>
        <fullName evidence="1">RNase H type-1 domain-containing protein</fullName>
    </recommendedName>
</protein>
<name>A0A1R3JSA2_9ROSI</name>
<dbReference type="GO" id="GO:0003676">
    <property type="term" value="F:nucleic acid binding"/>
    <property type="evidence" value="ECO:0007669"/>
    <property type="project" value="InterPro"/>
</dbReference>
<dbReference type="Proteomes" id="UP000187203">
    <property type="component" value="Unassembled WGS sequence"/>
</dbReference>
<proteinExistence type="predicted"/>
<dbReference type="InterPro" id="IPR052929">
    <property type="entry name" value="RNase_H-like_EbsB-rel"/>
</dbReference>
<dbReference type="OrthoDB" id="1002648at2759"/>
<dbReference type="PANTHER" id="PTHR47074:SF61">
    <property type="entry name" value="RNASE H TYPE-1 DOMAIN-CONTAINING PROTEIN"/>
    <property type="match status" value="1"/>
</dbReference>
<dbReference type="PANTHER" id="PTHR47074">
    <property type="entry name" value="BNAC02G40300D PROTEIN"/>
    <property type="match status" value="1"/>
</dbReference>
<keyword evidence="3" id="KW-1185">Reference proteome</keyword>
<gene>
    <name evidence="2" type="ORF">COLO4_14554</name>
</gene>
<sequence>MGCRDFNMFNKALLAKQAYCILSAPNFLCVKILKGVYFPNASFLNTGVPRTSSWAWRSIHDGLQVLKDGLGWNISRGREVQIWNDAWRQWRLDVIHRAFAHSVAKAILKVHIGSLDVQDKLIWHFTNDGTYTVKSGYRFLKSRDVPTRTPITSSNTHGVWKTIGICRGGNYRAHYYLLSIFLNGLASIQFQLHPREGFVGFKDCWDEVASTIPDFGQFHTIGLVDFLCWSIWKAMNLFLFEGVEGDPLQKPPPRIIKMNCDASFDRKLSKAGIATVCRDSNGQLIDGASMLVRASSAEMAEAFAIRLASGLAKTGDGIRLLLNRIAER</sequence>
<dbReference type="AlphaFoldDB" id="A0A1R3JSA2"/>
<organism evidence="2 3">
    <name type="scientific">Corchorus olitorius</name>
    <dbReference type="NCBI Taxonomy" id="93759"/>
    <lineage>
        <taxon>Eukaryota</taxon>
        <taxon>Viridiplantae</taxon>
        <taxon>Streptophyta</taxon>
        <taxon>Embryophyta</taxon>
        <taxon>Tracheophyta</taxon>
        <taxon>Spermatophyta</taxon>
        <taxon>Magnoliopsida</taxon>
        <taxon>eudicotyledons</taxon>
        <taxon>Gunneridae</taxon>
        <taxon>Pentapetalae</taxon>
        <taxon>rosids</taxon>
        <taxon>malvids</taxon>
        <taxon>Malvales</taxon>
        <taxon>Malvaceae</taxon>
        <taxon>Grewioideae</taxon>
        <taxon>Apeibeae</taxon>
        <taxon>Corchorus</taxon>
    </lineage>
</organism>
<feature type="domain" description="RNase H type-1" evidence="1">
    <location>
        <begin position="259"/>
        <end position="308"/>
    </location>
</feature>
<dbReference type="Pfam" id="PF13456">
    <property type="entry name" value="RVT_3"/>
    <property type="match status" value="1"/>
</dbReference>
<evidence type="ECO:0000259" key="1">
    <source>
        <dbReference type="Pfam" id="PF13456"/>
    </source>
</evidence>
<dbReference type="GO" id="GO:0004523">
    <property type="term" value="F:RNA-DNA hybrid ribonuclease activity"/>
    <property type="evidence" value="ECO:0007669"/>
    <property type="project" value="InterPro"/>
</dbReference>
<dbReference type="STRING" id="93759.A0A1R3JSA2"/>
<evidence type="ECO:0000313" key="2">
    <source>
        <dbReference type="EMBL" id="OMO97577.1"/>
    </source>
</evidence>